<dbReference type="HOGENOM" id="CLU_790001_0_0_1"/>
<evidence type="ECO:0000313" key="1">
    <source>
        <dbReference type="EMBL" id="CCT72258.1"/>
    </source>
</evidence>
<dbReference type="Proteomes" id="UP000016800">
    <property type="component" value="Chromosome VIII"/>
</dbReference>
<dbReference type="GeneID" id="35407187"/>
<dbReference type="AlphaFoldDB" id="S0EIQ0"/>
<gene>
    <name evidence="1" type="ORF">FFUJ_13733</name>
</gene>
<sequence length="351" mass="39346">MSKSYEPNGPKEPLDLEGRIFRHAQTENQFDDGVQTAPTLDGMVTLNTSPNTRRRYSMSVKIAATDHTRRQFANTYHQVPHVGWASTVLLTCSGMCRYALGRQSHEDSGHINGVFDPTVDKAVNLIDSEMTVARELTEDFVTVIVAGVGTGSNILQATGTVPDPSSSTDHLHAARHDPLILPRAERPAPDHRLDEIAEDGEDEEKEQALSLNYIITEGLVVADARPAYRHDLSKFVEVSIYGLRSASQLQKREQQKRRLQDIKVWIRRKGDTMRLWAVTRKHWNSCEVSLSRDVKASKPGSPRIASQSQLCKSHKTLHAYLCQQIGFLQIRKLQFPHFLVTLVFATSSQGI</sequence>
<keyword evidence="2" id="KW-1185">Reference proteome</keyword>
<reference evidence="2" key="1">
    <citation type="journal article" date="2013" name="PLoS Pathog.">
        <title>Deciphering the cryptic genome: genome-wide analyses of the rice pathogen Fusarium fujikuroi reveal complex regulation of secondary metabolism and novel metabolites.</title>
        <authorList>
            <person name="Wiemann P."/>
            <person name="Sieber C.M."/>
            <person name="von Bargen K.W."/>
            <person name="Studt L."/>
            <person name="Niehaus E.M."/>
            <person name="Espino J.J."/>
            <person name="Huss K."/>
            <person name="Michielse C.B."/>
            <person name="Albermann S."/>
            <person name="Wagner D."/>
            <person name="Bergner S.V."/>
            <person name="Connolly L.R."/>
            <person name="Fischer A."/>
            <person name="Reuter G."/>
            <person name="Kleigrewe K."/>
            <person name="Bald T."/>
            <person name="Wingfield B.D."/>
            <person name="Ophir R."/>
            <person name="Freeman S."/>
            <person name="Hippler M."/>
            <person name="Smith K.M."/>
            <person name="Brown D.W."/>
            <person name="Proctor R.H."/>
            <person name="Munsterkotter M."/>
            <person name="Freitag M."/>
            <person name="Humpf H.U."/>
            <person name="Guldener U."/>
            <person name="Tudzynski B."/>
        </authorList>
    </citation>
    <scope>NUCLEOTIDE SEQUENCE [LARGE SCALE GENOMIC DNA]</scope>
    <source>
        <strain evidence="2">CBS 195.34 / IMI 58289 / NRRL A-6831</strain>
    </source>
</reference>
<proteinExistence type="predicted"/>
<dbReference type="VEuPathDB" id="FungiDB:FFUJ_13733"/>
<name>S0EIQ0_GIBF5</name>
<evidence type="ECO:0000313" key="2">
    <source>
        <dbReference type="Proteomes" id="UP000016800"/>
    </source>
</evidence>
<dbReference type="EMBL" id="HF679030">
    <property type="protein sequence ID" value="CCT72258.1"/>
    <property type="molecule type" value="Genomic_DNA"/>
</dbReference>
<protein>
    <submittedName>
        <fullName evidence="1">Uncharacterized protein</fullName>
    </submittedName>
</protein>
<accession>S0EIQ0</accession>
<dbReference type="RefSeq" id="XP_023434336.1">
    <property type="nucleotide sequence ID" value="XM_023581674.1"/>
</dbReference>
<organism evidence="1 2">
    <name type="scientific">Gibberella fujikuroi (strain CBS 195.34 / IMI 58289 / NRRL A-6831)</name>
    <name type="common">Bakanae and foot rot disease fungus</name>
    <name type="synonym">Fusarium fujikuroi</name>
    <dbReference type="NCBI Taxonomy" id="1279085"/>
    <lineage>
        <taxon>Eukaryota</taxon>
        <taxon>Fungi</taxon>
        <taxon>Dikarya</taxon>
        <taxon>Ascomycota</taxon>
        <taxon>Pezizomycotina</taxon>
        <taxon>Sordariomycetes</taxon>
        <taxon>Hypocreomycetidae</taxon>
        <taxon>Hypocreales</taxon>
        <taxon>Nectriaceae</taxon>
        <taxon>Fusarium</taxon>
        <taxon>Fusarium fujikuroi species complex</taxon>
    </lineage>
</organism>